<accession>A0A556MGP9</accession>
<evidence type="ECO:0000256" key="7">
    <source>
        <dbReference type="SAM" id="Phobius"/>
    </source>
</evidence>
<name>A0A556MGP9_9FLAO</name>
<dbReference type="Gene3D" id="1.25.40.10">
    <property type="entry name" value="Tetratricopeptide repeat domain"/>
    <property type="match status" value="2"/>
</dbReference>
<protein>
    <submittedName>
        <fullName evidence="9">Tetratricopeptide repeat protein</fullName>
    </submittedName>
</protein>
<feature type="repeat" description="TPR" evidence="6">
    <location>
        <begin position="280"/>
        <end position="313"/>
    </location>
</feature>
<dbReference type="Pfam" id="PF13424">
    <property type="entry name" value="TPR_12"/>
    <property type="match status" value="1"/>
</dbReference>
<dbReference type="PROSITE" id="PS50293">
    <property type="entry name" value="TPR_REGION"/>
    <property type="match status" value="1"/>
</dbReference>
<evidence type="ECO:0000256" key="1">
    <source>
        <dbReference type="ARBA" id="ARBA00004496"/>
    </source>
</evidence>
<dbReference type="SMART" id="SM00671">
    <property type="entry name" value="SEL1"/>
    <property type="match status" value="2"/>
</dbReference>
<keyword evidence="10" id="KW-1185">Reference proteome</keyword>
<dbReference type="InterPro" id="IPR011990">
    <property type="entry name" value="TPR-like_helical_dom_sf"/>
</dbReference>
<dbReference type="PANTHER" id="PTHR46630">
    <property type="entry name" value="TETRATRICOPEPTIDE REPEAT PROTEIN 29"/>
    <property type="match status" value="1"/>
</dbReference>
<keyword evidence="7" id="KW-0472">Membrane</keyword>
<dbReference type="PANTHER" id="PTHR46630:SF1">
    <property type="entry name" value="TETRATRICOPEPTIDE REPEAT PROTEIN 29"/>
    <property type="match status" value="1"/>
</dbReference>
<keyword evidence="8" id="KW-0732">Signal</keyword>
<dbReference type="EMBL" id="VLPL01000012">
    <property type="protein sequence ID" value="TSJ39114.1"/>
    <property type="molecule type" value="Genomic_DNA"/>
</dbReference>
<evidence type="ECO:0000313" key="9">
    <source>
        <dbReference type="EMBL" id="TSJ39114.1"/>
    </source>
</evidence>
<keyword evidence="3" id="KW-0677">Repeat</keyword>
<dbReference type="GO" id="GO:0005737">
    <property type="term" value="C:cytoplasm"/>
    <property type="evidence" value="ECO:0007669"/>
    <property type="project" value="UniProtKB-SubCell"/>
</dbReference>
<dbReference type="InterPro" id="IPR051476">
    <property type="entry name" value="Bac_ResReg_Asp_Phosphatase"/>
</dbReference>
<keyword evidence="4 6" id="KW-0802">TPR repeat</keyword>
<feature type="repeat" description="TPR" evidence="6">
    <location>
        <begin position="240"/>
        <end position="273"/>
    </location>
</feature>
<evidence type="ECO:0000256" key="6">
    <source>
        <dbReference type="PROSITE-ProRule" id="PRU00339"/>
    </source>
</evidence>
<dbReference type="Proteomes" id="UP000316008">
    <property type="component" value="Unassembled WGS sequence"/>
</dbReference>
<dbReference type="RefSeq" id="WP_144334653.1">
    <property type="nucleotide sequence ID" value="NZ_VLPL01000012.1"/>
</dbReference>
<comment type="similarity">
    <text evidence="5">Belongs to the Rap family.</text>
</comment>
<proteinExistence type="inferred from homology"/>
<gene>
    <name evidence="9" type="ORF">FO442_18250</name>
</gene>
<dbReference type="InterPro" id="IPR019734">
    <property type="entry name" value="TPR_rpt"/>
</dbReference>
<evidence type="ECO:0000256" key="4">
    <source>
        <dbReference type="ARBA" id="ARBA00022803"/>
    </source>
</evidence>
<evidence type="ECO:0000313" key="10">
    <source>
        <dbReference type="Proteomes" id="UP000316008"/>
    </source>
</evidence>
<evidence type="ECO:0000256" key="2">
    <source>
        <dbReference type="ARBA" id="ARBA00022490"/>
    </source>
</evidence>
<keyword evidence="7" id="KW-0812">Transmembrane</keyword>
<keyword evidence="7" id="KW-1133">Transmembrane helix</keyword>
<reference evidence="9 10" key="1">
    <citation type="submission" date="2019-07" db="EMBL/GenBank/DDBJ databases">
        <authorList>
            <person name="Huq M.A."/>
        </authorList>
    </citation>
    <scope>NUCLEOTIDE SEQUENCE [LARGE SCALE GENOMIC DNA]</scope>
    <source>
        <strain evidence="9 10">MAH-3</strain>
    </source>
</reference>
<dbReference type="OrthoDB" id="943406at2"/>
<feature type="signal peptide" evidence="8">
    <location>
        <begin position="1"/>
        <end position="20"/>
    </location>
</feature>
<evidence type="ECO:0000256" key="5">
    <source>
        <dbReference type="ARBA" id="ARBA00038253"/>
    </source>
</evidence>
<dbReference type="AlphaFoldDB" id="A0A556MGP9"/>
<organism evidence="9 10">
    <name type="scientific">Fluviicola chungangensis</name>
    <dbReference type="NCBI Taxonomy" id="2597671"/>
    <lineage>
        <taxon>Bacteria</taxon>
        <taxon>Pseudomonadati</taxon>
        <taxon>Bacteroidota</taxon>
        <taxon>Flavobacteriia</taxon>
        <taxon>Flavobacteriales</taxon>
        <taxon>Crocinitomicaceae</taxon>
        <taxon>Fluviicola</taxon>
    </lineage>
</organism>
<feature type="chain" id="PRO_5021889144" evidence="8">
    <location>
        <begin position="21"/>
        <end position="435"/>
    </location>
</feature>
<comment type="subcellular location">
    <subcellularLocation>
        <location evidence="1">Cytoplasm</location>
    </subcellularLocation>
</comment>
<keyword evidence="2" id="KW-0963">Cytoplasm</keyword>
<dbReference type="Pfam" id="PF13181">
    <property type="entry name" value="TPR_8"/>
    <property type="match status" value="2"/>
</dbReference>
<evidence type="ECO:0000256" key="3">
    <source>
        <dbReference type="ARBA" id="ARBA00022737"/>
    </source>
</evidence>
<dbReference type="PROSITE" id="PS50005">
    <property type="entry name" value="TPR"/>
    <property type="match status" value="2"/>
</dbReference>
<comment type="caution">
    <text evidence="9">The sequence shown here is derived from an EMBL/GenBank/DDBJ whole genome shotgun (WGS) entry which is preliminary data.</text>
</comment>
<dbReference type="SMART" id="SM00028">
    <property type="entry name" value="TPR"/>
    <property type="match status" value="5"/>
</dbReference>
<sequence length="435" mass="49881">MKTLVTSILFIACAYFLSFAQSYDSEKQWKLLTNGSENERIEAAKKLSLYYQSESIDSLRMVGETLFFYGIDNHYQPAIEFGKITLAEFYVMNGRINDGIIMAKATLPPLQERGDMALLSNVCRIIASGYRKLDDGNSSMLWAKKAIAYTKDDRESSDKTEGMISLAEAYLLQNKEKLAIETYDSYISKAKRSKNYRGLSTAYARLGDIYRISEKFDLAEKCFKRSYSTALKTNLTSPKAHALNNLAIVYFEKGDTTNALLHFQKALKLRESVNDVKSISESLYNIGDYYFYIEQYAKALIWYQKSTDLAKKNSLLKEEKDGLLALAQVYKELKQFDESTKHLEKALAISSDLKLQQSADDEDLTNLQHEIWRTDFEAFKTEEIKTETSFWIYVLLIAVATLTLTVIFLVIRLNRKKQFNSIFPGNSTEKQEYPL</sequence>
<feature type="transmembrane region" description="Helical" evidence="7">
    <location>
        <begin position="390"/>
        <end position="411"/>
    </location>
</feature>
<dbReference type="InterPro" id="IPR006597">
    <property type="entry name" value="Sel1-like"/>
</dbReference>
<evidence type="ECO:0000256" key="8">
    <source>
        <dbReference type="SAM" id="SignalP"/>
    </source>
</evidence>
<dbReference type="SUPFAM" id="SSF48452">
    <property type="entry name" value="TPR-like"/>
    <property type="match status" value="2"/>
</dbReference>